<keyword evidence="4" id="KW-1185">Reference proteome</keyword>
<dbReference type="SUPFAM" id="SSF49344">
    <property type="entry name" value="CBD9-like"/>
    <property type="match status" value="1"/>
</dbReference>
<feature type="signal peptide" evidence="1">
    <location>
        <begin position="1"/>
        <end position="21"/>
    </location>
</feature>
<dbReference type="Gene3D" id="2.60.40.1210">
    <property type="entry name" value="Cellobiose dehydrogenase, cytochrome domain"/>
    <property type="match status" value="1"/>
</dbReference>
<name>A0ABR3JN42_9AGAR</name>
<gene>
    <name evidence="3" type="ORF">HGRIS_003036</name>
</gene>
<dbReference type="InterPro" id="IPR015920">
    <property type="entry name" value="Cellobiose_DH-like_cyt"/>
</dbReference>
<reference evidence="4" key="1">
    <citation type="submission" date="2024-06" db="EMBL/GenBank/DDBJ databases">
        <title>Multi-omics analyses provide insights into the biosynthesis of the anticancer antibiotic pleurotin in Hohenbuehelia grisea.</title>
        <authorList>
            <person name="Weaver J.A."/>
            <person name="Alberti F."/>
        </authorList>
    </citation>
    <scope>NUCLEOTIDE SEQUENCE [LARGE SCALE GENOMIC DNA]</scope>
    <source>
        <strain evidence="4">T-177</strain>
    </source>
</reference>
<proteinExistence type="predicted"/>
<sequence>MFPKALPVLIAAAVFAIAVAARSRLESRDDKHCGTSICVYGRVHGKEVTYTMMKKEDRTDERLGWIAMGFGLTMVEYPSVPMIVAWSYKNQTIISQRTAIDYDNVSVVEKPPFPLRLSNESYTHGNQSRIAFTIPWDGKKRVKIIYAFSNKGPKTSNSSAEIVDYQHNDYGRLSFDLEQA</sequence>
<feature type="chain" id="PRO_5047522555" description="Cellobiose dehydrogenase-like cytochrome domain-containing protein" evidence="1">
    <location>
        <begin position="22"/>
        <end position="180"/>
    </location>
</feature>
<dbReference type="Proteomes" id="UP001556367">
    <property type="component" value="Unassembled WGS sequence"/>
</dbReference>
<protein>
    <recommendedName>
        <fullName evidence="2">Cellobiose dehydrogenase-like cytochrome domain-containing protein</fullName>
    </recommendedName>
</protein>
<evidence type="ECO:0000256" key="1">
    <source>
        <dbReference type="SAM" id="SignalP"/>
    </source>
</evidence>
<dbReference type="Pfam" id="PF16010">
    <property type="entry name" value="CDH-cyt"/>
    <property type="match status" value="1"/>
</dbReference>
<keyword evidence="1" id="KW-0732">Signal</keyword>
<evidence type="ECO:0000313" key="4">
    <source>
        <dbReference type="Proteomes" id="UP001556367"/>
    </source>
</evidence>
<evidence type="ECO:0000259" key="2">
    <source>
        <dbReference type="Pfam" id="PF16010"/>
    </source>
</evidence>
<dbReference type="EMBL" id="JASNQZ010000006">
    <property type="protein sequence ID" value="KAL0956932.1"/>
    <property type="molecule type" value="Genomic_DNA"/>
</dbReference>
<accession>A0ABR3JN42</accession>
<evidence type="ECO:0000313" key="3">
    <source>
        <dbReference type="EMBL" id="KAL0956932.1"/>
    </source>
</evidence>
<organism evidence="3 4">
    <name type="scientific">Hohenbuehelia grisea</name>
    <dbReference type="NCBI Taxonomy" id="104357"/>
    <lineage>
        <taxon>Eukaryota</taxon>
        <taxon>Fungi</taxon>
        <taxon>Dikarya</taxon>
        <taxon>Basidiomycota</taxon>
        <taxon>Agaricomycotina</taxon>
        <taxon>Agaricomycetes</taxon>
        <taxon>Agaricomycetidae</taxon>
        <taxon>Agaricales</taxon>
        <taxon>Pleurotineae</taxon>
        <taxon>Pleurotaceae</taxon>
        <taxon>Hohenbuehelia</taxon>
    </lineage>
</organism>
<comment type="caution">
    <text evidence="3">The sequence shown here is derived from an EMBL/GenBank/DDBJ whole genome shotgun (WGS) entry which is preliminary data.</text>
</comment>
<feature type="domain" description="Cellobiose dehydrogenase-like cytochrome" evidence="2">
    <location>
        <begin position="63"/>
        <end position="180"/>
    </location>
</feature>